<evidence type="ECO:0008006" key="4">
    <source>
        <dbReference type="Google" id="ProtNLM"/>
    </source>
</evidence>
<evidence type="ECO:0000256" key="1">
    <source>
        <dbReference type="SAM" id="SignalP"/>
    </source>
</evidence>
<proteinExistence type="predicted"/>
<name>A0AAW1GU11_SAPOF</name>
<sequence>MLTHGICLLEVTFLVIESINACFPLSNKTVAFATALTCSSKDLVQCRLVSSLISWSDSGEKRN</sequence>
<feature type="signal peptide" evidence="1">
    <location>
        <begin position="1"/>
        <end position="21"/>
    </location>
</feature>
<keyword evidence="3" id="KW-1185">Reference proteome</keyword>
<accession>A0AAW1GU11</accession>
<reference evidence="2" key="1">
    <citation type="submission" date="2024-03" db="EMBL/GenBank/DDBJ databases">
        <title>WGS assembly of Saponaria officinalis var. Norfolk2.</title>
        <authorList>
            <person name="Jenkins J."/>
            <person name="Shu S."/>
            <person name="Grimwood J."/>
            <person name="Barry K."/>
            <person name="Goodstein D."/>
            <person name="Schmutz J."/>
            <person name="Leebens-Mack J."/>
            <person name="Osbourn A."/>
        </authorList>
    </citation>
    <scope>NUCLEOTIDE SEQUENCE [LARGE SCALE GENOMIC DNA]</scope>
    <source>
        <strain evidence="2">JIC</strain>
    </source>
</reference>
<dbReference type="Proteomes" id="UP001443914">
    <property type="component" value="Unassembled WGS sequence"/>
</dbReference>
<organism evidence="2 3">
    <name type="scientific">Saponaria officinalis</name>
    <name type="common">Common soapwort</name>
    <name type="synonym">Lychnis saponaria</name>
    <dbReference type="NCBI Taxonomy" id="3572"/>
    <lineage>
        <taxon>Eukaryota</taxon>
        <taxon>Viridiplantae</taxon>
        <taxon>Streptophyta</taxon>
        <taxon>Embryophyta</taxon>
        <taxon>Tracheophyta</taxon>
        <taxon>Spermatophyta</taxon>
        <taxon>Magnoliopsida</taxon>
        <taxon>eudicotyledons</taxon>
        <taxon>Gunneridae</taxon>
        <taxon>Pentapetalae</taxon>
        <taxon>Caryophyllales</taxon>
        <taxon>Caryophyllaceae</taxon>
        <taxon>Caryophylleae</taxon>
        <taxon>Saponaria</taxon>
    </lineage>
</organism>
<gene>
    <name evidence="2" type="ORF">RND81_14G224000</name>
</gene>
<comment type="caution">
    <text evidence="2">The sequence shown here is derived from an EMBL/GenBank/DDBJ whole genome shotgun (WGS) entry which is preliminary data.</text>
</comment>
<keyword evidence="1" id="KW-0732">Signal</keyword>
<evidence type="ECO:0000313" key="2">
    <source>
        <dbReference type="EMBL" id="KAK9666970.1"/>
    </source>
</evidence>
<dbReference type="AlphaFoldDB" id="A0AAW1GU11"/>
<dbReference type="EMBL" id="JBDFQZ010000014">
    <property type="protein sequence ID" value="KAK9666970.1"/>
    <property type="molecule type" value="Genomic_DNA"/>
</dbReference>
<evidence type="ECO:0000313" key="3">
    <source>
        <dbReference type="Proteomes" id="UP001443914"/>
    </source>
</evidence>
<feature type="chain" id="PRO_5043867108" description="Secreted protein" evidence="1">
    <location>
        <begin position="22"/>
        <end position="63"/>
    </location>
</feature>
<protein>
    <recommendedName>
        <fullName evidence="4">Secreted protein</fullName>
    </recommendedName>
</protein>